<dbReference type="PANTHER" id="PTHR23310:SF62">
    <property type="entry name" value="ACYL-COA BINDING PROTEIN 1, ISOFORM A"/>
    <property type="match status" value="1"/>
</dbReference>
<dbReference type="InterPro" id="IPR014352">
    <property type="entry name" value="FERM/acyl-CoA-bd_prot_sf"/>
</dbReference>
<comment type="caution">
    <text evidence="4">The sequence shown here is derived from an EMBL/GenBank/DDBJ whole genome shotgun (WGS) entry which is preliminary data.</text>
</comment>
<protein>
    <recommendedName>
        <fullName evidence="3">ACB domain-containing protein</fullName>
    </recommendedName>
</protein>
<dbReference type="OrthoDB" id="346910at2759"/>
<proteinExistence type="inferred from homology"/>
<dbReference type="Gene3D" id="1.20.80.10">
    <property type="match status" value="1"/>
</dbReference>
<dbReference type="PRINTS" id="PR00689">
    <property type="entry name" value="ACOABINDINGP"/>
</dbReference>
<comment type="similarity">
    <text evidence="1">Belongs to the ACBP family.</text>
</comment>
<dbReference type="GO" id="GO:0006631">
    <property type="term" value="P:fatty acid metabolic process"/>
    <property type="evidence" value="ECO:0007669"/>
    <property type="project" value="TreeGrafter"/>
</dbReference>
<name>A0A1Y1VF32_9FUNG</name>
<dbReference type="STRING" id="1754191.A0A1Y1VF32"/>
<dbReference type="SUPFAM" id="SSF47027">
    <property type="entry name" value="Acyl-CoA binding protein"/>
    <property type="match status" value="1"/>
</dbReference>
<sequence length="86" mass="9782">MSGNDKFDTAAVEVKQLTYRPSDSELLELYAYYKQGTVGDNETEKPGIFDLKGSAKWKSWNKLKGMSKEEAQAKYIELVETLKARN</sequence>
<dbReference type="InterPro" id="IPR035984">
    <property type="entry name" value="Acyl-CoA-binding_sf"/>
</dbReference>
<keyword evidence="2" id="KW-0446">Lipid-binding</keyword>
<dbReference type="GO" id="GO:0000062">
    <property type="term" value="F:fatty-acyl-CoA binding"/>
    <property type="evidence" value="ECO:0007669"/>
    <property type="project" value="InterPro"/>
</dbReference>
<gene>
    <name evidence="4" type="ORF">BCR36DRAFT_348160</name>
</gene>
<evidence type="ECO:0000313" key="5">
    <source>
        <dbReference type="Proteomes" id="UP000193719"/>
    </source>
</evidence>
<reference evidence="4 5" key="1">
    <citation type="submission" date="2016-08" db="EMBL/GenBank/DDBJ databases">
        <title>Genomes of anaerobic fungi encode conserved fungal cellulosomes for biomass hydrolysis.</title>
        <authorList>
            <consortium name="DOE Joint Genome Institute"/>
            <person name="Haitjema C.H."/>
            <person name="Gilmore S.P."/>
            <person name="Henske J.K."/>
            <person name="Solomon K.V."/>
            <person name="De Groot R."/>
            <person name="Kuo A."/>
            <person name="Mondo S.J."/>
            <person name="Salamov A.A."/>
            <person name="Labutti K."/>
            <person name="Zhao Z."/>
            <person name="Chiniquy J."/>
            <person name="Barry K."/>
            <person name="Brewer H.M."/>
            <person name="Purvine S.O."/>
            <person name="Wright A.T."/>
            <person name="Boxma B."/>
            <person name="Van Alen T."/>
            <person name="Hackstein J.H."/>
            <person name="Baker S.E."/>
            <person name="Grigoriev I.V."/>
            <person name="O'Malley M.A."/>
        </authorList>
    </citation>
    <scope>NUCLEOTIDE SEQUENCE [LARGE SCALE GENOMIC DNA]</scope>
    <source>
        <strain evidence="5">finn</strain>
    </source>
</reference>
<keyword evidence="5" id="KW-1185">Reference proteome</keyword>
<dbReference type="Pfam" id="PF00887">
    <property type="entry name" value="ACBP"/>
    <property type="match status" value="1"/>
</dbReference>
<dbReference type="EMBL" id="MCFH01000011">
    <property type="protein sequence ID" value="ORX54180.1"/>
    <property type="molecule type" value="Genomic_DNA"/>
</dbReference>
<dbReference type="AlphaFoldDB" id="A0A1Y1VF32"/>
<evidence type="ECO:0000259" key="3">
    <source>
        <dbReference type="PROSITE" id="PS51228"/>
    </source>
</evidence>
<dbReference type="PANTHER" id="PTHR23310">
    <property type="entry name" value="ACYL-COA-BINDING PROTEIN, ACBP"/>
    <property type="match status" value="1"/>
</dbReference>
<dbReference type="GO" id="GO:0005634">
    <property type="term" value="C:nucleus"/>
    <property type="evidence" value="ECO:0007669"/>
    <property type="project" value="EnsemblFungi"/>
</dbReference>
<organism evidence="4 5">
    <name type="scientific">Piromyces finnis</name>
    <dbReference type="NCBI Taxonomy" id="1754191"/>
    <lineage>
        <taxon>Eukaryota</taxon>
        <taxon>Fungi</taxon>
        <taxon>Fungi incertae sedis</taxon>
        <taxon>Chytridiomycota</taxon>
        <taxon>Chytridiomycota incertae sedis</taxon>
        <taxon>Neocallimastigomycetes</taxon>
        <taxon>Neocallimastigales</taxon>
        <taxon>Neocallimastigaceae</taxon>
        <taxon>Piromyces</taxon>
    </lineage>
</organism>
<dbReference type="Proteomes" id="UP000193719">
    <property type="component" value="Unassembled WGS sequence"/>
</dbReference>
<evidence type="ECO:0000256" key="2">
    <source>
        <dbReference type="ARBA" id="ARBA00023121"/>
    </source>
</evidence>
<dbReference type="PROSITE" id="PS51228">
    <property type="entry name" value="ACB_2"/>
    <property type="match status" value="1"/>
</dbReference>
<evidence type="ECO:0000256" key="1">
    <source>
        <dbReference type="ARBA" id="ARBA00005567"/>
    </source>
</evidence>
<feature type="domain" description="ACB" evidence="3">
    <location>
        <begin position="1"/>
        <end position="86"/>
    </location>
</feature>
<accession>A0A1Y1VF32</accession>
<reference evidence="4 5" key="2">
    <citation type="submission" date="2016-08" db="EMBL/GenBank/DDBJ databases">
        <title>Pervasive Adenine N6-methylation of Active Genes in Fungi.</title>
        <authorList>
            <consortium name="DOE Joint Genome Institute"/>
            <person name="Mondo S.J."/>
            <person name="Dannebaum R.O."/>
            <person name="Kuo R.C."/>
            <person name="Labutti K."/>
            <person name="Haridas S."/>
            <person name="Kuo A."/>
            <person name="Salamov A."/>
            <person name="Ahrendt S.R."/>
            <person name="Lipzen A."/>
            <person name="Sullivan W."/>
            <person name="Andreopoulos W.B."/>
            <person name="Clum A."/>
            <person name="Lindquist E."/>
            <person name="Daum C."/>
            <person name="Ramamoorthy G.K."/>
            <person name="Gryganskyi A."/>
            <person name="Culley D."/>
            <person name="Magnuson J.K."/>
            <person name="James T.Y."/>
            <person name="O'Malley M.A."/>
            <person name="Stajich J.E."/>
            <person name="Spatafora J.W."/>
            <person name="Visel A."/>
            <person name="Grigoriev I.V."/>
        </authorList>
    </citation>
    <scope>NUCLEOTIDE SEQUENCE [LARGE SCALE GENOMIC DNA]</scope>
    <source>
        <strain evidence="5">finn</strain>
    </source>
</reference>
<dbReference type="InterPro" id="IPR000582">
    <property type="entry name" value="Acyl-CoA-binding_protein"/>
</dbReference>
<evidence type="ECO:0000313" key="4">
    <source>
        <dbReference type="EMBL" id="ORX54180.1"/>
    </source>
</evidence>